<comment type="caution">
    <text evidence="2">The sequence shown here is derived from an EMBL/GenBank/DDBJ whole genome shotgun (WGS) entry which is preliminary data.</text>
</comment>
<evidence type="ECO:0000256" key="1">
    <source>
        <dbReference type="SAM" id="SignalP"/>
    </source>
</evidence>
<organism evidence="2 3">
    <name type="scientific">Streptomyces mimosae</name>
    <dbReference type="NCBI Taxonomy" id="2586635"/>
    <lineage>
        <taxon>Bacteria</taxon>
        <taxon>Bacillati</taxon>
        <taxon>Actinomycetota</taxon>
        <taxon>Actinomycetes</taxon>
        <taxon>Kitasatosporales</taxon>
        <taxon>Streptomycetaceae</taxon>
        <taxon>Streptomyces</taxon>
    </lineage>
</organism>
<dbReference type="Proteomes" id="UP000314251">
    <property type="component" value="Unassembled WGS sequence"/>
</dbReference>
<feature type="signal peptide" evidence="1">
    <location>
        <begin position="1"/>
        <end position="19"/>
    </location>
</feature>
<accession>A0A5N6AD17</accession>
<proteinExistence type="predicted"/>
<dbReference type="EMBL" id="VDLY02000006">
    <property type="protein sequence ID" value="KAB8166551.1"/>
    <property type="molecule type" value="Genomic_DNA"/>
</dbReference>
<feature type="chain" id="PRO_5024324928" evidence="1">
    <location>
        <begin position="20"/>
        <end position="109"/>
    </location>
</feature>
<reference evidence="2" key="1">
    <citation type="submission" date="2019-10" db="EMBL/GenBank/DDBJ databases">
        <title>Nonomuraea sp. nov., isolated from Phyllanthus amarus.</title>
        <authorList>
            <person name="Klykleung N."/>
            <person name="Tanasupawat S."/>
        </authorList>
    </citation>
    <scope>NUCLEOTIDE SEQUENCE [LARGE SCALE GENOMIC DNA]</scope>
    <source>
        <strain evidence="2">3MP-10</strain>
    </source>
</reference>
<name>A0A5N6AD17_9ACTN</name>
<protein>
    <submittedName>
        <fullName evidence="2">Pilus assembly protein TadE</fullName>
    </submittedName>
</protein>
<evidence type="ECO:0000313" key="2">
    <source>
        <dbReference type="EMBL" id="KAB8166551.1"/>
    </source>
</evidence>
<keyword evidence="3" id="KW-1185">Reference proteome</keyword>
<sequence>MTLILLVANVAVWGHAVHAAQAAASQGLAAARSHHGTAADGHRAARSVLDQLGNGPLRNATVTVERGTAQTEVWVDGNALSVLPFLELPVHAQAAGPTEEFQPAPEATP</sequence>
<gene>
    <name evidence="2" type="ORF">FH607_011455</name>
</gene>
<evidence type="ECO:0000313" key="3">
    <source>
        <dbReference type="Proteomes" id="UP000314251"/>
    </source>
</evidence>
<dbReference type="AlphaFoldDB" id="A0A5N6AD17"/>
<dbReference type="OrthoDB" id="3629197at2"/>
<keyword evidence="1" id="KW-0732">Signal</keyword>